<dbReference type="RefSeq" id="XP_056056620.1">
    <property type="nucleotide sequence ID" value="XM_056202016.1"/>
</dbReference>
<name>A0A9W8QIQ9_AKAMU</name>
<reference evidence="1" key="1">
    <citation type="journal article" date="2023" name="Access Microbiol">
        <title>De-novo genome assembly for Akanthomyces muscarius, a biocontrol agent of insect agricultural pests.</title>
        <authorList>
            <person name="Erdos Z."/>
            <person name="Studholme D.J."/>
            <person name="Raymond B."/>
            <person name="Sharma M."/>
        </authorList>
    </citation>
    <scope>NUCLEOTIDE SEQUENCE</scope>
    <source>
        <strain evidence="1">Ve6</strain>
    </source>
</reference>
<dbReference type="Proteomes" id="UP001144673">
    <property type="component" value="Unassembled WGS sequence"/>
</dbReference>
<dbReference type="KEGG" id="amus:LMH87_008786"/>
<sequence length="68" mass="7363">MTKSNCPRRNTSKRFLFGETERIASRQDPLISSTTVTTLCKGVLSCRYCQGITENLAAALQIKPGGAA</sequence>
<evidence type="ECO:0000313" key="2">
    <source>
        <dbReference type="Proteomes" id="UP001144673"/>
    </source>
</evidence>
<gene>
    <name evidence="1" type="ORF">LMH87_008786</name>
</gene>
<protein>
    <submittedName>
        <fullName evidence="1">Uncharacterized protein</fullName>
    </submittedName>
</protein>
<comment type="caution">
    <text evidence="1">The sequence shown here is derived from an EMBL/GenBank/DDBJ whole genome shotgun (WGS) entry which is preliminary data.</text>
</comment>
<dbReference type="AlphaFoldDB" id="A0A9W8QIQ9"/>
<accession>A0A9W8QIQ9</accession>
<proteinExistence type="predicted"/>
<evidence type="ECO:0000313" key="1">
    <source>
        <dbReference type="EMBL" id="KAJ4158253.1"/>
    </source>
</evidence>
<keyword evidence="2" id="KW-1185">Reference proteome</keyword>
<dbReference type="GeneID" id="80895945"/>
<organism evidence="1 2">
    <name type="scientific">Akanthomyces muscarius</name>
    <name type="common">Entomopathogenic fungus</name>
    <name type="synonym">Lecanicillium muscarium</name>
    <dbReference type="NCBI Taxonomy" id="2231603"/>
    <lineage>
        <taxon>Eukaryota</taxon>
        <taxon>Fungi</taxon>
        <taxon>Dikarya</taxon>
        <taxon>Ascomycota</taxon>
        <taxon>Pezizomycotina</taxon>
        <taxon>Sordariomycetes</taxon>
        <taxon>Hypocreomycetidae</taxon>
        <taxon>Hypocreales</taxon>
        <taxon>Cordycipitaceae</taxon>
        <taxon>Akanthomyces</taxon>
    </lineage>
</organism>
<dbReference type="EMBL" id="JAJHUN010000006">
    <property type="protein sequence ID" value="KAJ4158253.1"/>
    <property type="molecule type" value="Genomic_DNA"/>
</dbReference>